<sequence>MRTQYAFGEQSLRKQDRPFDAESPHGCGIVGDGGEPLGQVGRERRAGQLRTTTFDELAQ</sequence>
<dbReference type="Proteomes" id="UP000584374">
    <property type="component" value="Unassembled WGS sequence"/>
</dbReference>
<comment type="caution">
    <text evidence="2">The sequence shown here is derived from an EMBL/GenBank/DDBJ whole genome shotgun (WGS) entry which is preliminary data.</text>
</comment>
<evidence type="ECO:0000256" key="1">
    <source>
        <dbReference type="SAM" id="MobiDB-lite"/>
    </source>
</evidence>
<protein>
    <submittedName>
        <fullName evidence="2">Uncharacterized protein</fullName>
    </submittedName>
</protein>
<organism evidence="2 3">
    <name type="scientific">Saccharopolyspora phatthalungensis</name>
    <dbReference type="NCBI Taxonomy" id="664693"/>
    <lineage>
        <taxon>Bacteria</taxon>
        <taxon>Bacillati</taxon>
        <taxon>Actinomycetota</taxon>
        <taxon>Actinomycetes</taxon>
        <taxon>Pseudonocardiales</taxon>
        <taxon>Pseudonocardiaceae</taxon>
        <taxon>Saccharopolyspora</taxon>
    </lineage>
</organism>
<accession>A0A840PYK5</accession>
<dbReference type="AlphaFoldDB" id="A0A840PYK5"/>
<reference evidence="2 3" key="1">
    <citation type="submission" date="2020-08" db="EMBL/GenBank/DDBJ databases">
        <title>Sequencing the genomes of 1000 actinobacteria strains.</title>
        <authorList>
            <person name="Klenk H.-P."/>
        </authorList>
    </citation>
    <scope>NUCLEOTIDE SEQUENCE [LARGE SCALE GENOMIC DNA]</scope>
    <source>
        <strain evidence="2 3">DSM 45584</strain>
    </source>
</reference>
<feature type="compositionally biased region" description="Basic and acidic residues" evidence="1">
    <location>
        <begin position="11"/>
        <end position="23"/>
    </location>
</feature>
<proteinExistence type="predicted"/>
<name>A0A840PYK5_9PSEU</name>
<evidence type="ECO:0000313" key="2">
    <source>
        <dbReference type="EMBL" id="MBB5152847.1"/>
    </source>
</evidence>
<feature type="region of interest" description="Disordered" evidence="1">
    <location>
        <begin position="1"/>
        <end position="59"/>
    </location>
</feature>
<dbReference type="EMBL" id="JACHIW010000001">
    <property type="protein sequence ID" value="MBB5152847.1"/>
    <property type="molecule type" value="Genomic_DNA"/>
</dbReference>
<feature type="compositionally biased region" description="Polar residues" evidence="1">
    <location>
        <begin position="49"/>
        <end position="59"/>
    </location>
</feature>
<keyword evidence="3" id="KW-1185">Reference proteome</keyword>
<evidence type="ECO:0000313" key="3">
    <source>
        <dbReference type="Proteomes" id="UP000584374"/>
    </source>
</evidence>
<gene>
    <name evidence="2" type="ORF">BJ970_000381</name>
</gene>